<reference evidence="2" key="1">
    <citation type="journal article" date="2017" name="Genome Biol.">
        <title>Comparative genomics reveals high biological diversity and specific adaptations in the industrially and medically important fungal genus Aspergillus.</title>
        <authorList>
            <person name="de Vries R.P."/>
            <person name="Riley R."/>
            <person name="Wiebenga A."/>
            <person name="Aguilar-Osorio G."/>
            <person name="Amillis S."/>
            <person name="Uchima C.A."/>
            <person name="Anderluh G."/>
            <person name="Asadollahi M."/>
            <person name="Askin M."/>
            <person name="Barry K."/>
            <person name="Battaglia E."/>
            <person name="Bayram O."/>
            <person name="Benocci T."/>
            <person name="Braus-Stromeyer S.A."/>
            <person name="Caldana C."/>
            <person name="Canovas D."/>
            <person name="Cerqueira G.C."/>
            <person name="Chen F."/>
            <person name="Chen W."/>
            <person name="Choi C."/>
            <person name="Clum A."/>
            <person name="Dos Santos R.A."/>
            <person name="Damasio A.R."/>
            <person name="Diallinas G."/>
            <person name="Emri T."/>
            <person name="Fekete E."/>
            <person name="Flipphi M."/>
            <person name="Freyberg S."/>
            <person name="Gallo A."/>
            <person name="Gournas C."/>
            <person name="Habgood R."/>
            <person name="Hainaut M."/>
            <person name="Harispe M.L."/>
            <person name="Henrissat B."/>
            <person name="Hilden K.S."/>
            <person name="Hope R."/>
            <person name="Hossain A."/>
            <person name="Karabika E."/>
            <person name="Karaffa L."/>
            <person name="Karanyi Z."/>
            <person name="Krasevec N."/>
            <person name="Kuo A."/>
            <person name="Kusch H."/>
            <person name="LaButti K."/>
            <person name="Lagendijk E.L."/>
            <person name="Lapidus A."/>
            <person name="Levasseur A."/>
            <person name="Lindquist E."/>
            <person name="Lipzen A."/>
            <person name="Logrieco A.F."/>
            <person name="MacCabe A."/>
            <person name="Maekelae M.R."/>
            <person name="Malavazi I."/>
            <person name="Melin P."/>
            <person name="Meyer V."/>
            <person name="Mielnichuk N."/>
            <person name="Miskei M."/>
            <person name="Molnar A.P."/>
            <person name="Mule G."/>
            <person name="Ngan C.Y."/>
            <person name="Orejas M."/>
            <person name="Orosz E."/>
            <person name="Ouedraogo J.P."/>
            <person name="Overkamp K.M."/>
            <person name="Park H.-S."/>
            <person name="Perrone G."/>
            <person name="Piumi F."/>
            <person name="Punt P.J."/>
            <person name="Ram A.F."/>
            <person name="Ramon A."/>
            <person name="Rauscher S."/>
            <person name="Record E."/>
            <person name="Riano-Pachon D.M."/>
            <person name="Robert V."/>
            <person name="Roehrig J."/>
            <person name="Ruller R."/>
            <person name="Salamov A."/>
            <person name="Salih N.S."/>
            <person name="Samson R.A."/>
            <person name="Sandor E."/>
            <person name="Sanguinetti M."/>
            <person name="Schuetze T."/>
            <person name="Sepcic K."/>
            <person name="Shelest E."/>
            <person name="Sherlock G."/>
            <person name="Sophianopoulou V."/>
            <person name="Squina F.M."/>
            <person name="Sun H."/>
            <person name="Susca A."/>
            <person name="Todd R.B."/>
            <person name="Tsang A."/>
            <person name="Unkles S.E."/>
            <person name="van de Wiele N."/>
            <person name="van Rossen-Uffink D."/>
            <person name="Oliveira J.V."/>
            <person name="Vesth T.C."/>
            <person name="Visser J."/>
            <person name="Yu J.-H."/>
            <person name="Zhou M."/>
            <person name="Andersen M.R."/>
            <person name="Archer D.B."/>
            <person name="Baker S.E."/>
            <person name="Benoit I."/>
            <person name="Brakhage A.A."/>
            <person name="Braus G.H."/>
            <person name="Fischer R."/>
            <person name="Frisvad J.C."/>
            <person name="Goldman G.H."/>
            <person name="Houbraken J."/>
            <person name="Oakley B."/>
            <person name="Pocsi I."/>
            <person name="Scazzocchio C."/>
            <person name="Seiboth B."/>
            <person name="vanKuyk P.A."/>
            <person name="Wortman J."/>
            <person name="Dyer P.S."/>
            <person name="Grigoriev I.V."/>
        </authorList>
    </citation>
    <scope>NUCLEOTIDE SEQUENCE [LARGE SCALE GENOMIC DNA]</scope>
    <source>
        <strain evidence="2">CBS 134.48</strain>
    </source>
</reference>
<organism evidence="1 2">
    <name type="scientific">Aspergillus tubingensis (strain CBS 134.48)</name>
    <dbReference type="NCBI Taxonomy" id="767770"/>
    <lineage>
        <taxon>Eukaryota</taxon>
        <taxon>Fungi</taxon>
        <taxon>Dikarya</taxon>
        <taxon>Ascomycota</taxon>
        <taxon>Pezizomycotina</taxon>
        <taxon>Eurotiomycetes</taxon>
        <taxon>Eurotiomycetidae</taxon>
        <taxon>Eurotiales</taxon>
        <taxon>Aspergillaceae</taxon>
        <taxon>Aspergillus</taxon>
        <taxon>Aspergillus subgen. Circumdati</taxon>
    </lineage>
</organism>
<sequence length="208" mass="23716">MSCLSLLVLIQALNQRSDIQKGTWDMYRTTIVLQGNNTCTTLYDLQQGVSVPNYTHHVIIIILFGLSLTAAASQGRRGSYLLTSLVLLVLVSNKKWWEVRHLSRNMPKSQDRLVRRHHAASGLDQHVIHHPPSNISGKHWDRNGSFPLLRHSGVLGLPIQFRPADDPDQNYQALLPNDWSRELTPAPACNFRHLNEGRLRPYKQNLTY</sequence>
<dbReference type="VEuPathDB" id="FungiDB:ASPTUDRAFT_60757"/>
<dbReference type="AlphaFoldDB" id="A0A1L9NI35"/>
<dbReference type="EMBL" id="KV878178">
    <property type="protein sequence ID" value="OJI88968.1"/>
    <property type="molecule type" value="Genomic_DNA"/>
</dbReference>
<evidence type="ECO:0000313" key="2">
    <source>
        <dbReference type="Proteomes" id="UP000184304"/>
    </source>
</evidence>
<accession>A0A1L9NI35</accession>
<protein>
    <submittedName>
        <fullName evidence="1">Uncharacterized protein</fullName>
    </submittedName>
</protein>
<dbReference type="Proteomes" id="UP000184304">
    <property type="component" value="Unassembled WGS sequence"/>
</dbReference>
<keyword evidence="2" id="KW-1185">Reference proteome</keyword>
<gene>
    <name evidence="1" type="ORF">ASPTUDRAFT_60757</name>
</gene>
<dbReference type="OrthoDB" id="10628389at2759"/>
<name>A0A1L9NI35_ASPTC</name>
<evidence type="ECO:0000313" key="1">
    <source>
        <dbReference type="EMBL" id="OJI88968.1"/>
    </source>
</evidence>
<proteinExistence type="predicted"/>